<evidence type="ECO:0000256" key="3">
    <source>
        <dbReference type="ARBA" id="ARBA00022737"/>
    </source>
</evidence>
<keyword evidence="2" id="KW-0732">Signal</keyword>
<dbReference type="Pfam" id="PF13855">
    <property type="entry name" value="LRR_8"/>
    <property type="match status" value="2"/>
</dbReference>
<dbReference type="Proteomes" id="UP000821866">
    <property type="component" value="Chromosome 6"/>
</dbReference>
<reference evidence="6" key="2">
    <citation type="submission" date="2021-09" db="EMBL/GenBank/DDBJ databases">
        <authorList>
            <person name="Jia N."/>
            <person name="Wang J."/>
            <person name="Shi W."/>
            <person name="Du L."/>
            <person name="Sun Y."/>
            <person name="Zhan W."/>
            <person name="Jiang J."/>
            <person name="Wang Q."/>
            <person name="Zhang B."/>
            <person name="Ji P."/>
            <person name="Sakyi L.B."/>
            <person name="Cui X."/>
            <person name="Yuan T."/>
            <person name="Jiang B."/>
            <person name="Yang W."/>
            <person name="Lam T.T.-Y."/>
            <person name="Chang Q."/>
            <person name="Ding S."/>
            <person name="Wang X."/>
            <person name="Zhu J."/>
            <person name="Ruan X."/>
            <person name="Zhao L."/>
            <person name="Wei J."/>
            <person name="Que T."/>
            <person name="Du C."/>
            <person name="Cheng J."/>
            <person name="Dai P."/>
            <person name="Han X."/>
            <person name="Huang E."/>
            <person name="Gao Y."/>
            <person name="Liu J."/>
            <person name="Shao H."/>
            <person name="Ye R."/>
            <person name="Li L."/>
            <person name="Wei W."/>
            <person name="Wang X."/>
            <person name="Wang C."/>
            <person name="Huo Q."/>
            <person name="Li W."/>
            <person name="Guo W."/>
            <person name="Chen H."/>
            <person name="Chen S."/>
            <person name="Zhou L."/>
            <person name="Zhou L."/>
            <person name="Ni X."/>
            <person name="Tian J."/>
            <person name="Zhou Y."/>
            <person name="Sheng Y."/>
            <person name="Liu T."/>
            <person name="Pan Y."/>
            <person name="Xia L."/>
            <person name="Li J."/>
            <person name="Zhao F."/>
            <person name="Cao W."/>
        </authorList>
    </citation>
    <scope>NUCLEOTIDE SEQUENCE</scope>
    <source>
        <strain evidence="6">Rmic-2018</strain>
        <tissue evidence="6">Larvae</tissue>
    </source>
</reference>
<dbReference type="Gene3D" id="3.80.10.10">
    <property type="entry name" value="Ribonuclease Inhibitor"/>
    <property type="match status" value="2"/>
</dbReference>
<name>A0A9J6DKK4_RHIMP</name>
<evidence type="ECO:0000256" key="1">
    <source>
        <dbReference type="ARBA" id="ARBA00022614"/>
    </source>
</evidence>
<dbReference type="PANTHER" id="PTHR24366:SF96">
    <property type="entry name" value="LEUCINE RICH REPEAT CONTAINING 53"/>
    <property type="match status" value="1"/>
</dbReference>
<dbReference type="InterPro" id="IPR003591">
    <property type="entry name" value="Leu-rich_rpt_typical-subtyp"/>
</dbReference>
<dbReference type="InterPro" id="IPR001611">
    <property type="entry name" value="Leu-rich_rpt"/>
</dbReference>
<dbReference type="PRINTS" id="PR00019">
    <property type="entry name" value="LEURICHRPT"/>
</dbReference>
<proteinExistence type="predicted"/>
<dbReference type="AlphaFoldDB" id="A0A9J6DKK4"/>
<feature type="domain" description="LRRCT" evidence="5">
    <location>
        <begin position="458"/>
        <end position="506"/>
    </location>
</feature>
<accession>A0A9J6DKK4</accession>
<feature type="transmembrane region" description="Helical" evidence="4">
    <location>
        <begin position="525"/>
        <end position="547"/>
    </location>
</feature>
<gene>
    <name evidence="6" type="ORF">HPB51_000931</name>
</gene>
<dbReference type="VEuPathDB" id="VectorBase:LOC119172287"/>
<keyword evidence="4" id="KW-0812">Transmembrane</keyword>
<evidence type="ECO:0000256" key="4">
    <source>
        <dbReference type="SAM" id="Phobius"/>
    </source>
</evidence>
<sequence length="569" mass="63206">MCSLVCRSVRVGSSFGGDKKASVAVGNAKERVDGEADIREPQTAAAGIYVESKDRKPLSRTVEPTPSGQSRLVLAVATGSASGFLIMVPKRTYTALLLVLLANSVRCNLLGGFFSGNGSQVHAEVHGTNDTIQANLPITTPTHLCQLHSCGCYSDAVPKTIDCSYKHIPSLNRLALPNHVLEINLAGNDLKSVLDTYFYTAPGVHVLDLSHNHIQFIAFTALQMFGELNQLTLSHNRLASLEEEVFSHLGKLQSLDLSHNRLTTLYPRIFDHLGNLTELNLAYNSLVEFNGNALAPLTSLNKLILQSTALKELRQTDFDGLTNLKWLDLSGNGFEEVPFNGLHRLSLLRHLDLSRNPITTIKPYSFYNLTSLRSLFLKYMVDLTTIEAHAFSDVTSLKSIDLSFCKRLSSIDRRAFTYNGSDARIDLDEFYVRQTGLKTLPANLLRWEYVTKVDFAENDWKCDCKLEWMPHVVKRDVIDAKLRCGSPKELEGRLVAKLSSADMPCAESVAVEHPGWQEINIAMRVALGLLITVTVVLAIIIATLLYYKIRAKPHVYLSLKQRLGYSTEE</sequence>
<dbReference type="Pfam" id="PF00560">
    <property type="entry name" value="LRR_1"/>
    <property type="match status" value="1"/>
</dbReference>
<dbReference type="InterPro" id="IPR000483">
    <property type="entry name" value="Cys-rich_flank_reg_C"/>
</dbReference>
<evidence type="ECO:0000259" key="5">
    <source>
        <dbReference type="SMART" id="SM00082"/>
    </source>
</evidence>
<keyword evidence="1" id="KW-0433">Leucine-rich repeat</keyword>
<evidence type="ECO:0000256" key="2">
    <source>
        <dbReference type="ARBA" id="ARBA00022729"/>
    </source>
</evidence>
<keyword evidence="3" id="KW-0677">Repeat</keyword>
<keyword evidence="4" id="KW-0472">Membrane</keyword>
<dbReference type="InterPro" id="IPR032675">
    <property type="entry name" value="LRR_dom_sf"/>
</dbReference>
<dbReference type="PROSITE" id="PS51450">
    <property type="entry name" value="LRR"/>
    <property type="match status" value="3"/>
</dbReference>
<evidence type="ECO:0000313" key="7">
    <source>
        <dbReference type="Proteomes" id="UP000821866"/>
    </source>
</evidence>
<evidence type="ECO:0000313" key="6">
    <source>
        <dbReference type="EMBL" id="KAH8022631.1"/>
    </source>
</evidence>
<comment type="caution">
    <text evidence="6">The sequence shown here is derived from an EMBL/GenBank/DDBJ whole genome shotgun (WGS) entry which is preliminary data.</text>
</comment>
<dbReference type="PANTHER" id="PTHR24366">
    <property type="entry name" value="IG(IMMUNOGLOBULIN) AND LRR(LEUCINE RICH REPEAT) DOMAINS"/>
    <property type="match status" value="1"/>
</dbReference>
<dbReference type="SMART" id="SM00082">
    <property type="entry name" value="LRRCT"/>
    <property type="match status" value="1"/>
</dbReference>
<reference evidence="6" key="1">
    <citation type="journal article" date="2020" name="Cell">
        <title>Large-Scale Comparative Analyses of Tick Genomes Elucidate Their Genetic Diversity and Vector Capacities.</title>
        <authorList>
            <consortium name="Tick Genome and Microbiome Consortium (TIGMIC)"/>
            <person name="Jia N."/>
            <person name="Wang J."/>
            <person name="Shi W."/>
            <person name="Du L."/>
            <person name="Sun Y."/>
            <person name="Zhan W."/>
            <person name="Jiang J.F."/>
            <person name="Wang Q."/>
            <person name="Zhang B."/>
            <person name="Ji P."/>
            <person name="Bell-Sakyi L."/>
            <person name="Cui X.M."/>
            <person name="Yuan T.T."/>
            <person name="Jiang B.G."/>
            <person name="Yang W.F."/>
            <person name="Lam T.T."/>
            <person name="Chang Q.C."/>
            <person name="Ding S.J."/>
            <person name="Wang X.J."/>
            <person name="Zhu J.G."/>
            <person name="Ruan X.D."/>
            <person name="Zhao L."/>
            <person name="Wei J.T."/>
            <person name="Ye R.Z."/>
            <person name="Que T.C."/>
            <person name="Du C.H."/>
            <person name="Zhou Y.H."/>
            <person name="Cheng J.X."/>
            <person name="Dai P.F."/>
            <person name="Guo W.B."/>
            <person name="Han X.H."/>
            <person name="Huang E.J."/>
            <person name="Li L.F."/>
            <person name="Wei W."/>
            <person name="Gao Y.C."/>
            <person name="Liu J.Z."/>
            <person name="Shao H.Z."/>
            <person name="Wang X."/>
            <person name="Wang C.C."/>
            <person name="Yang T.C."/>
            <person name="Huo Q.B."/>
            <person name="Li W."/>
            <person name="Chen H.Y."/>
            <person name="Chen S.E."/>
            <person name="Zhou L.G."/>
            <person name="Ni X.B."/>
            <person name="Tian J.H."/>
            <person name="Sheng Y."/>
            <person name="Liu T."/>
            <person name="Pan Y.S."/>
            <person name="Xia L.Y."/>
            <person name="Li J."/>
            <person name="Zhao F."/>
            <person name="Cao W.C."/>
        </authorList>
    </citation>
    <scope>NUCLEOTIDE SEQUENCE</scope>
    <source>
        <strain evidence="6">Rmic-2018</strain>
    </source>
</reference>
<dbReference type="EMBL" id="JABSTU010000008">
    <property type="protein sequence ID" value="KAH8022631.1"/>
    <property type="molecule type" value="Genomic_DNA"/>
</dbReference>
<dbReference type="SUPFAM" id="SSF52058">
    <property type="entry name" value="L domain-like"/>
    <property type="match status" value="1"/>
</dbReference>
<organism evidence="6 7">
    <name type="scientific">Rhipicephalus microplus</name>
    <name type="common">Cattle tick</name>
    <name type="synonym">Boophilus microplus</name>
    <dbReference type="NCBI Taxonomy" id="6941"/>
    <lineage>
        <taxon>Eukaryota</taxon>
        <taxon>Metazoa</taxon>
        <taxon>Ecdysozoa</taxon>
        <taxon>Arthropoda</taxon>
        <taxon>Chelicerata</taxon>
        <taxon>Arachnida</taxon>
        <taxon>Acari</taxon>
        <taxon>Parasitiformes</taxon>
        <taxon>Ixodida</taxon>
        <taxon>Ixodoidea</taxon>
        <taxon>Ixodidae</taxon>
        <taxon>Rhipicephalinae</taxon>
        <taxon>Rhipicephalus</taxon>
        <taxon>Boophilus</taxon>
    </lineage>
</organism>
<keyword evidence="4" id="KW-1133">Transmembrane helix</keyword>
<keyword evidence="7" id="KW-1185">Reference proteome</keyword>
<protein>
    <recommendedName>
        <fullName evidence="5">LRRCT domain-containing protein</fullName>
    </recommendedName>
</protein>
<dbReference type="SMART" id="SM00369">
    <property type="entry name" value="LRR_TYP"/>
    <property type="match status" value="8"/>
</dbReference>